<evidence type="ECO:0000256" key="3">
    <source>
        <dbReference type="ARBA" id="ARBA00006739"/>
    </source>
</evidence>
<dbReference type="InterPro" id="IPR029044">
    <property type="entry name" value="Nucleotide-diphossugar_trans"/>
</dbReference>
<dbReference type="AlphaFoldDB" id="A0A0F7SKU9"/>
<keyword evidence="8" id="KW-0256">Endoplasmic reticulum</keyword>
<keyword evidence="11 14" id="KW-0472">Membrane</keyword>
<keyword evidence="6 16" id="KW-0808">Transferase</keyword>
<feature type="region of interest" description="Disordered" evidence="13">
    <location>
        <begin position="236"/>
        <end position="276"/>
    </location>
</feature>
<keyword evidence="9" id="KW-0735">Signal-anchor</keyword>
<keyword evidence="7 14" id="KW-0812">Transmembrane</keyword>
<comment type="catalytic activity">
    <reaction evidence="12">
        <text>a di-trans,poly-cis-dolichyl phosphate + UDP-alpha-D-glucose = a di-trans,poly-cis-dolichyl beta-D-glucosyl phosphate + UDP</text>
        <dbReference type="Rhea" id="RHEA:15401"/>
        <dbReference type="Rhea" id="RHEA-COMP:19498"/>
        <dbReference type="Rhea" id="RHEA-COMP:19502"/>
        <dbReference type="ChEBI" id="CHEBI:57525"/>
        <dbReference type="ChEBI" id="CHEBI:57683"/>
        <dbReference type="ChEBI" id="CHEBI:58223"/>
        <dbReference type="ChEBI" id="CHEBI:58885"/>
        <dbReference type="EC" id="2.4.1.117"/>
    </reaction>
    <physiologicalReaction direction="left-to-right" evidence="12">
        <dbReference type="Rhea" id="RHEA:15402"/>
    </physiologicalReaction>
</comment>
<dbReference type="GO" id="GO:0006487">
    <property type="term" value="P:protein N-linked glycosylation"/>
    <property type="evidence" value="ECO:0007669"/>
    <property type="project" value="TreeGrafter"/>
</dbReference>
<dbReference type="EC" id="2.4.1.117" evidence="4"/>
<name>A0A0F7SKU9_PHARH</name>
<dbReference type="InterPro" id="IPR035518">
    <property type="entry name" value="DPG_synthase"/>
</dbReference>
<accession>A0A0F7SKU9</accession>
<comment type="subcellular location">
    <subcellularLocation>
        <location evidence="1">Endoplasmic reticulum membrane</location>
        <topology evidence="1">Single-pass membrane protein</topology>
    </subcellularLocation>
</comment>
<dbReference type="GO" id="GO:0005789">
    <property type="term" value="C:endoplasmic reticulum membrane"/>
    <property type="evidence" value="ECO:0007669"/>
    <property type="project" value="UniProtKB-SubCell"/>
</dbReference>
<evidence type="ECO:0000256" key="13">
    <source>
        <dbReference type="SAM" id="MobiDB-lite"/>
    </source>
</evidence>
<evidence type="ECO:0000256" key="1">
    <source>
        <dbReference type="ARBA" id="ARBA00004389"/>
    </source>
</evidence>
<evidence type="ECO:0000256" key="6">
    <source>
        <dbReference type="ARBA" id="ARBA00022679"/>
    </source>
</evidence>
<evidence type="ECO:0000256" key="14">
    <source>
        <dbReference type="SAM" id="Phobius"/>
    </source>
</evidence>
<sequence length="449" mass="49969">MSPSFMDPMILSARQQFSELSPTDTFFFFISLLCPLFLFAYGLLLSLSPSSPEILPNERKYVSSLDPKSLLPLPSTLSSSGRNEPPSLALSIIVPAYNEKLRLPPMLQEVHDWMTDDARTVEEVYGSVGGTGKDRLKNWELIVVDDGSSDGTDLVALEIGRKWELKGWKGSEKRGLGRGELRIISLENNRGKGGAVKHGILHSRGARVLFADADGASTFSSLSLLQNDLDKIEVTLSPSPSSSSNAASATATASSTSDRSGATVRKRGAPNNVNARVASQKDRSYGVAIGSRAHLVETDLVVKRSFVRNCLMHGFHLFVRTLGVRNIRDTQCGFKLFTRDTAGILFERMHLERWSFDVELLVLADYCQLWDPSTMKTKKFPIPIKESPIKWQEIPGSKINLAWDSFCMARDLIILRVYLGVGRWEIPIIDQPRDPREEARGAQDWVREQ</sequence>
<dbReference type="EMBL" id="LN483273">
    <property type="protein sequence ID" value="CDZ98074.1"/>
    <property type="molecule type" value="Genomic_DNA"/>
</dbReference>
<protein>
    <recommendedName>
        <fullName evidence="4">dolichyl-phosphate beta-glucosyltransferase</fullName>
        <ecNumber evidence="4">2.4.1.117</ecNumber>
    </recommendedName>
</protein>
<dbReference type="CDD" id="cd04188">
    <property type="entry name" value="DPG_synthase"/>
    <property type="match status" value="1"/>
</dbReference>
<organism evidence="16">
    <name type="scientific">Phaffia rhodozyma</name>
    <name type="common">Yeast</name>
    <name type="synonym">Xanthophyllomyces dendrorhous</name>
    <dbReference type="NCBI Taxonomy" id="264483"/>
    <lineage>
        <taxon>Eukaryota</taxon>
        <taxon>Fungi</taxon>
        <taxon>Dikarya</taxon>
        <taxon>Basidiomycota</taxon>
        <taxon>Agaricomycotina</taxon>
        <taxon>Tremellomycetes</taxon>
        <taxon>Cystofilobasidiales</taxon>
        <taxon>Mrakiaceae</taxon>
        <taxon>Phaffia</taxon>
    </lineage>
</organism>
<comment type="pathway">
    <text evidence="2">Protein modification; protein glycosylation.</text>
</comment>
<reference evidence="16" key="1">
    <citation type="submission" date="2014-08" db="EMBL/GenBank/DDBJ databases">
        <authorList>
            <person name="Sharma Rahul"/>
            <person name="Thines Marco"/>
        </authorList>
    </citation>
    <scope>NUCLEOTIDE SEQUENCE</scope>
</reference>
<comment type="similarity">
    <text evidence="3">Belongs to the glycosyltransferase 2 family.</text>
</comment>
<dbReference type="GO" id="GO:0004581">
    <property type="term" value="F:dolichyl-phosphate beta-glucosyltransferase activity"/>
    <property type="evidence" value="ECO:0007669"/>
    <property type="project" value="UniProtKB-EC"/>
</dbReference>
<evidence type="ECO:0000256" key="10">
    <source>
        <dbReference type="ARBA" id="ARBA00022989"/>
    </source>
</evidence>
<evidence type="ECO:0000256" key="4">
    <source>
        <dbReference type="ARBA" id="ARBA00012583"/>
    </source>
</evidence>
<feature type="transmembrane region" description="Helical" evidence="14">
    <location>
        <begin position="26"/>
        <end position="47"/>
    </location>
</feature>
<evidence type="ECO:0000256" key="9">
    <source>
        <dbReference type="ARBA" id="ARBA00022968"/>
    </source>
</evidence>
<keyword evidence="5" id="KW-0328">Glycosyltransferase</keyword>
<dbReference type="Gene3D" id="3.90.550.10">
    <property type="entry name" value="Spore Coat Polysaccharide Biosynthesis Protein SpsA, Chain A"/>
    <property type="match status" value="1"/>
</dbReference>
<feature type="compositionally biased region" description="Low complexity" evidence="13">
    <location>
        <begin position="237"/>
        <end position="257"/>
    </location>
</feature>
<dbReference type="InterPro" id="IPR001173">
    <property type="entry name" value="Glyco_trans_2-like"/>
</dbReference>
<proteinExistence type="inferred from homology"/>
<evidence type="ECO:0000256" key="7">
    <source>
        <dbReference type="ARBA" id="ARBA00022692"/>
    </source>
</evidence>
<evidence type="ECO:0000256" key="5">
    <source>
        <dbReference type="ARBA" id="ARBA00022676"/>
    </source>
</evidence>
<dbReference type="PANTHER" id="PTHR10859:SF91">
    <property type="entry name" value="DOLICHYL-PHOSPHATE BETA-GLUCOSYLTRANSFERASE"/>
    <property type="match status" value="1"/>
</dbReference>
<keyword evidence="10 14" id="KW-1133">Transmembrane helix</keyword>
<evidence type="ECO:0000256" key="2">
    <source>
        <dbReference type="ARBA" id="ARBA00004922"/>
    </source>
</evidence>
<evidence type="ECO:0000259" key="15">
    <source>
        <dbReference type="Pfam" id="PF00535"/>
    </source>
</evidence>
<evidence type="ECO:0000256" key="12">
    <source>
        <dbReference type="ARBA" id="ARBA00045097"/>
    </source>
</evidence>
<evidence type="ECO:0000256" key="8">
    <source>
        <dbReference type="ARBA" id="ARBA00022824"/>
    </source>
</evidence>
<dbReference type="SUPFAM" id="SSF53448">
    <property type="entry name" value="Nucleotide-diphospho-sugar transferases"/>
    <property type="match status" value="1"/>
</dbReference>
<dbReference type="PANTHER" id="PTHR10859">
    <property type="entry name" value="GLYCOSYL TRANSFERASE"/>
    <property type="match status" value="1"/>
</dbReference>
<evidence type="ECO:0000256" key="11">
    <source>
        <dbReference type="ARBA" id="ARBA00023136"/>
    </source>
</evidence>
<dbReference type="Pfam" id="PF00535">
    <property type="entry name" value="Glycos_transf_2"/>
    <property type="match status" value="1"/>
</dbReference>
<evidence type="ECO:0000313" key="16">
    <source>
        <dbReference type="EMBL" id="CDZ98074.1"/>
    </source>
</evidence>
<feature type="domain" description="Glycosyltransferase 2-like" evidence="15">
    <location>
        <begin position="91"/>
        <end position="233"/>
    </location>
</feature>